<dbReference type="PROSITE" id="PS51408">
    <property type="entry name" value="TRANSFERRIN_LIKE_4"/>
    <property type="match status" value="1"/>
</dbReference>
<sequence length="284" mass="31299">SPSSFFWHLFCKSLNLTSFFNSVPLVRSDNIRWCVFLPEELRKCEKLKQSIAGIPQLAALYTLVCVLGENEFQCMRMIQSHQADLINLDAGLANYASTLYSLRPIAVENYAASNAAGARDLFYNASVIVPAASTVNPTNLRGKEICSAGAGTAEGWVMPFGVLIADLKTIPVTQCNSVVQNLIRYLGDSCIPNALNELFNPFGDNTQEVCRICYNQGLPTWCTSQDRYARNQGALRCLREYTENIESTVKPVAAFVRANEINLAAADGFPTADYKLLCPTQQAE</sequence>
<dbReference type="SMART" id="SM00094">
    <property type="entry name" value="TR_FER"/>
    <property type="match status" value="1"/>
</dbReference>
<accession>A0A8E0RKI5</accession>
<gene>
    <name evidence="2" type="ORF">FBUS_06174</name>
</gene>
<evidence type="ECO:0000259" key="1">
    <source>
        <dbReference type="PROSITE" id="PS51408"/>
    </source>
</evidence>
<evidence type="ECO:0000313" key="3">
    <source>
        <dbReference type="Proteomes" id="UP000728185"/>
    </source>
</evidence>
<feature type="non-terminal residue" evidence="2">
    <location>
        <position position="284"/>
    </location>
</feature>
<dbReference type="AlphaFoldDB" id="A0A8E0RKI5"/>
<dbReference type="Gene3D" id="3.40.190.10">
    <property type="entry name" value="Periplasmic binding protein-like II"/>
    <property type="match status" value="2"/>
</dbReference>
<comment type="caution">
    <text evidence="2">The sequence shown here is derived from an EMBL/GenBank/DDBJ whole genome shotgun (WGS) entry which is preliminary data.</text>
</comment>
<dbReference type="Proteomes" id="UP000728185">
    <property type="component" value="Unassembled WGS sequence"/>
</dbReference>
<dbReference type="InterPro" id="IPR001156">
    <property type="entry name" value="Transferrin-like_dom"/>
</dbReference>
<dbReference type="PANTHER" id="PTHR11485">
    <property type="entry name" value="TRANSFERRIN"/>
    <property type="match status" value="1"/>
</dbReference>
<dbReference type="EMBL" id="LUCM01010229">
    <property type="protein sequence ID" value="KAA0185775.1"/>
    <property type="molecule type" value="Genomic_DNA"/>
</dbReference>
<feature type="domain" description="Transferrin-like" evidence="1">
    <location>
        <begin position="31"/>
        <end position="284"/>
    </location>
</feature>
<keyword evidence="3" id="KW-1185">Reference proteome</keyword>
<reference evidence="2" key="1">
    <citation type="submission" date="2019-05" db="EMBL/GenBank/DDBJ databases">
        <title>Annotation for the trematode Fasciolopsis buski.</title>
        <authorList>
            <person name="Choi Y.-J."/>
        </authorList>
    </citation>
    <scope>NUCLEOTIDE SEQUENCE</scope>
    <source>
        <strain evidence="2">HT</strain>
        <tissue evidence="2">Whole worm</tissue>
    </source>
</reference>
<dbReference type="PRINTS" id="PR00422">
    <property type="entry name" value="TRANSFERRIN"/>
</dbReference>
<protein>
    <submittedName>
        <fullName evidence="2">Lactotransferrin</fullName>
    </submittedName>
</protein>
<organism evidence="2 3">
    <name type="scientific">Fasciolopsis buskii</name>
    <dbReference type="NCBI Taxonomy" id="27845"/>
    <lineage>
        <taxon>Eukaryota</taxon>
        <taxon>Metazoa</taxon>
        <taxon>Spiralia</taxon>
        <taxon>Lophotrochozoa</taxon>
        <taxon>Platyhelminthes</taxon>
        <taxon>Trematoda</taxon>
        <taxon>Digenea</taxon>
        <taxon>Plagiorchiida</taxon>
        <taxon>Echinostomata</taxon>
        <taxon>Echinostomatoidea</taxon>
        <taxon>Fasciolidae</taxon>
        <taxon>Fasciolopsis</taxon>
    </lineage>
</organism>
<name>A0A8E0RKI5_9TREM</name>
<dbReference type="SUPFAM" id="SSF53850">
    <property type="entry name" value="Periplasmic binding protein-like II"/>
    <property type="match status" value="1"/>
</dbReference>
<dbReference type="GO" id="GO:0005769">
    <property type="term" value="C:early endosome"/>
    <property type="evidence" value="ECO:0007669"/>
    <property type="project" value="TreeGrafter"/>
</dbReference>
<dbReference type="OrthoDB" id="6274678at2759"/>
<evidence type="ECO:0000313" key="2">
    <source>
        <dbReference type="EMBL" id="KAA0185775.1"/>
    </source>
</evidence>
<dbReference type="GO" id="GO:0005615">
    <property type="term" value="C:extracellular space"/>
    <property type="evidence" value="ECO:0007669"/>
    <property type="project" value="TreeGrafter"/>
</dbReference>
<proteinExistence type="predicted"/>
<dbReference type="PANTHER" id="PTHR11485:SF29">
    <property type="entry name" value="TRANSFERRIN 2"/>
    <property type="match status" value="1"/>
</dbReference>
<dbReference type="GO" id="GO:0005886">
    <property type="term" value="C:plasma membrane"/>
    <property type="evidence" value="ECO:0007669"/>
    <property type="project" value="TreeGrafter"/>
</dbReference>
<dbReference type="Pfam" id="PF00405">
    <property type="entry name" value="Transferrin"/>
    <property type="match status" value="1"/>
</dbReference>
<dbReference type="GO" id="GO:0006826">
    <property type="term" value="P:iron ion transport"/>
    <property type="evidence" value="ECO:0007669"/>
    <property type="project" value="TreeGrafter"/>
</dbReference>
<dbReference type="GO" id="GO:0055037">
    <property type="term" value="C:recycling endosome"/>
    <property type="evidence" value="ECO:0007669"/>
    <property type="project" value="TreeGrafter"/>
</dbReference>